<evidence type="ECO:0008006" key="2">
    <source>
        <dbReference type="Google" id="ProtNLM"/>
    </source>
</evidence>
<proteinExistence type="predicted"/>
<dbReference type="SUPFAM" id="SSF55729">
    <property type="entry name" value="Acyl-CoA N-acyltransferases (Nat)"/>
    <property type="match status" value="1"/>
</dbReference>
<reference evidence="1" key="2">
    <citation type="submission" date="2015-03" db="EMBL/GenBank/DDBJ databases">
        <authorList>
            <person name="Chow C.-E.T."/>
            <person name="Winget D.M."/>
            <person name="White R.A.III."/>
            <person name="Hallam S.J."/>
            <person name="Suttle C.A."/>
        </authorList>
    </citation>
    <scope>NUCLEOTIDE SEQUENCE</scope>
    <source>
        <strain evidence="1">Oxic1_9</strain>
    </source>
</reference>
<dbReference type="EMBL" id="KR029604">
    <property type="protein sequence ID" value="AKH48525.1"/>
    <property type="molecule type" value="Genomic_DNA"/>
</dbReference>
<reference evidence="1" key="1">
    <citation type="journal article" date="2015" name="Front. Microbiol.">
        <title>Combining genomic sequencing methods to explore viral diversity and reveal potential virus-host interactions.</title>
        <authorList>
            <person name="Chow C.E."/>
            <person name="Winget D.M."/>
            <person name="White R.A.III."/>
            <person name="Hallam S.J."/>
            <person name="Suttle C.A."/>
        </authorList>
    </citation>
    <scope>NUCLEOTIDE SEQUENCE</scope>
    <source>
        <strain evidence="1">Oxic1_9</strain>
    </source>
</reference>
<name>A0A0F7L9G6_9VIRU</name>
<organism evidence="1">
    <name type="scientific">uncultured marine virus</name>
    <dbReference type="NCBI Taxonomy" id="186617"/>
    <lineage>
        <taxon>Viruses</taxon>
        <taxon>environmental samples</taxon>
    </lineage>
</organism>
<accession>A0A0F7L9G6</accession>
<dbReference type="InterPro" id="IPR016181">
    <property type="entry name" value="Acyl_CoA_acyltransferase"/>
</dbReference>
<sequence>MMDNILYIVPYTAQHGQFILSCQMNHKILEADSEYIKVMGDASNLQEDNLSFTAILNNKPIVSAGMKMVWGKVAEGWVIGTNEMLKHPIAISKVIKRDFARIAKEQNIERIQTAVRKDFKTGIRFVEWLGFEREGLMKKWGFDSSDQYMYARLF</sequence>
<protein>
    <recommendedName>
        <fullName evidence="2">N-acetyltransferase domain-containing protein</fullName>
    </recommendedName>
</protein>
<evidence type="ECO:0000313" key="1">
    <source>
        <dbReference type="EMBL" id="AKH48525.1"/>
    </source>
</evidence>